<protein>
    <submittedName>
        <fullName evidence="6">Glc operon transcriptional activator</fullName>
    </submittedName>
</protein>
<dbReference type="CDD" id="cd07377">
    <property type="entry name" value="WHTH_GntR"/>
    <property type="match status" value="1"/>
</dbReference>
<dbReference type="RefSeq" id="WP_420039717.1">
    <property type="nucleotide sequence ID" value="NZ_CP128986.1"/>
</dbReference>
<name>A0AA97CZ07_9ACTN</name>
<dbReference type="InterPro" id="IPR008920">
    <property type="entry name" value="TF_FadR/GntR_C"/>
</dbReference>
<dbReference type="Gene3D" id="1.10.10.10">
    <property type="entry name" value="Winged helix-like DNA-binding domain superfamily/Winged helix DNA-binding domain"/>
    <property type="match status" value="1"/>
</dbReference>
<evidence type="ECO:0000256" key="4">
    <source>
        <dbReference type="SAM" id="MobiDB-lite"/>
    </source>
</evidence>
<dbReference type="SUPFAM" id="SSF46785">
    <property type="entry name" value="Winged helix' DNA-binding domain"/>
    <property type="match status" value="1"/>
</dbReference>
<dbReference type="SMART" id="SM00345">
    <property type="entry name" value="HTH_GNTR"/>
    <property type="match status" value="1"/>
</dbReference>
<dbReference type="InterPro" id="IPR036390">
    <property type="entry name" value="WH_DNA-bd_sf"/>
</dbReference>
<feature type="compositionally biased region" description="Basic and acidic residues" evidence="4">
    <location>
        <begin position="214"/>
        <end position="223"/>
    </location>
</feature>
<dbReference type="PANTHER" id="PTHR43537">
    <property type="entry name" value="TRANSCRIPTIONAL REGULATOR, GNTR FAMILY"/>
    <property type="match status" value="1"/>
</dbReference>
<dbReference type="EMBL" id="CP128986">
    <property type="protein sequence ID" value="WOC13942.1"/>
    <property type="molecule type" value="Genomic_DNA"/>
</dbReference>
<dbReference type="Pfam" id="PF07729">
    <property type="entry name" value="FCD"/>
    <property type="match status" value="1"/>
</dbReference>
<reference evidence="6" key="1">
    <citation type="submission" date="2023-06" db="EMBL/GenBank/DDBJ databases">
        <title>Gordonia sp. nov. and Pseudochrobactrum sp. nov., two species isolated from the burying beetle Nicrophorus vespilloides.</title>
        <authorList>
            <person name="Poehlein A."/>
            <person name="Guzman J."/>
            <person name="Daniel R."/>
            <person name="Vilcinskas A."/>
        </authorList>
    </citation>
    <scope>NUCLEOTIDE SEQUENCE</scope>
    <source>
        <strain evidence="6">MP11Mi</strain>
    </source>
</reference>
<dbReference type="PROSITE" id="PS50949">
    <property type="entry name" value="HTH_GNTR"/>
    <property type="match status" value="1"/>
</dbReference>
<dbReference type="Gene3D" id="1.20.120.530">
    <property type="entry name" value="GntR ligand-binding domain-like"/>
    <property type="match status" value="1"/>
</dbReference>
<dbReference type="InterPro" id="IPR000524">
    <property type="entry name" value="Tscrpt_reg_HTH_GntR"/>
</dbReference>
<feature type="domain" description="HTH gntR-type" evidence="5">
    <location>
        <begin position="8"/>
        <end position="76"/>
    </location>
</feature>
<dbReference type="AlphaFoldDB" id="A0AA97CZ07"/>
<organism evidence="6">
    <name type="scientific">Gordonia sp. MP11Mi</name>
    <dbReference type="NCBI Taxonomy" id="3022769"/>
    <lineage>
        <taxon>Bacteria</taxon>
        <taxon>Bacillati</taxon>
        <taxon>Actinomycetota</taxon>
        <taxon>Actinomycetes</taxon>
        <taxon>Mycobacteriales</taxon>
        <taxon>Gordoniaceae</taxon>
        <taxon>Gordonia</taxon>
    </lineage>
</organism>
<evidence type="ECO:0000256" key="1">
    <source>
        <dbReference type="ARBA" id="ARBA00023015"/>
    </source>
</evidence>
<evidence type="ECO:0000256" key="2">
    <source>
        <dbReference type="ARBA" id="ARBA00023125"/>
    </source>
</evidence>
<dbReference type="GO" id="GO:0003700">
    <property type="term" value="F:DNA-binding transcription factor activity"/>
    <property type="evidence" value="ECO:0007669"/>
    <property type="project" value="InterPro"/>
</dbReference>
<evidence type="ECO:0000313" key="6">
    <source>
        <dbReference type="EMBL" id="WOC13942.1"/>
    </source>
</evidence>
<dbReference type="PANTHER" id="PTHR43537:SF47">
    <property type="entry name" value="REGULATORY PROTEIN GNTR HTH"/>
    <property type="match status" value="1"/>
</dbReference>
<evidence type="ECO:0000256" key="3">
    <source>
        <dbReference type="ARBA" id="ARBA00023163"/>
    </source>
</evidence>
<keyword evidence="3" id="KW-0804">Transcription</keyword>
<accession>A0AA97CZ07</accession>
<feature type="region of interest" description="Disordered" evidence="4">
    <location>
        <begin position="199"/>
        <end position="223"/>
    </location>
</feature>
<evidence type="ECO:0000259" key="5">
    <source>
        <dbReference type="PROSITE" id="PS50949"/>
    </source>
</evidence>
<keyword evidence="2" id="KW-0238">DNA-binding</keyword>
<dbReference type="Pfam" id="PF00392">
    <property type="entry name" value="GntR"/>
    <property type="match status" value="1"/>
</dbReference>
<keyword evidence="1" id="KW-0805">Transcription regulation</keyword>
<dbReference type="SMART" id="SM00895">
    <property type="entry name" value="FCD"/>
    <property type="match status" value="1"/>
</dbReference>
<gene>
    <name evidence="6" type="primary">glcC</name>
    <name evidence="6" type="ORF">MP11Mi_30540</name>
</gene>
<dbReference type="SUPFAM" id="SSF48008">
    <property type="entry name" value="GntR ligand-binding domain-like"/>
    <property type="match status" value="1"/>
</dbReference>
<dbReference type="GO" id="GO:0003677">
    <property type="term" value="F:DNA binding"/>
    <property type="evidence" value="ECO:0007669"/>
    <property type="project" value="UniProtKB-KW"/>
</dbReference>
<dbReference type="PRINTS" id="PR00035">
    <property type="entry name" value="HTHGNTR"/>
</dbReference>
<sequence length="223" mass="23694">MAERVQRVPLADQAAALLLDRIRDGEWKLGAKLPGETTLAPQLGVGRSTVREAIRQLAGRGVLTTRQGAGVFVAALDAPHDRAGMMSRASIVTVIEARIAVETEAAALAAQRRTPAQLRAIGKALAARADAVESASAHVDADLDFHRAIVIAAGNEILTDLFDLSTPRMREAMIDMLAIRGEYGGTADHDAHAELAEAVADRRPDAASRASRTHLADMKEKLA</sequence>
<dbReference type="InterPro" id="IPR036388">
    <property type="entry name" value="WH-like_DNA-bd_sf"/>
</dbReference>
<proteinExistence type="predicted"/>
<dbReference type="InterPro" id="IPR011711">
    <property type="entry name" value="GntR_C"/>
</dbReference>